<evidence type="ECO:0000313" key="2">
    <source>
        <dbReference type="EMBL" id="EYR65319.1"/>
    </source>
</evidence>
<accession>A0A021VVV8</accession>
<keyword evidence="3" id="KW-1185">Reference proteome</keyword>
<comment type="caution">
    <text evidence="2">The sequence shown here is derived from an EMBL/GenBank/DDBJ whole genome shotgun (WGS) entry which is preliminary data.</text>
</comment>
<keyword evidence="1" id="KW-0472">Membrane</keyword>
<evidence type="ECO:0000256" key="1">
    <source>
        <dbReference type="SAM" id="Phobius"/>
    </source>
</evidence>
<keyword evidence="1" id="KW-1133">Transmembrane helix</keyword>
<dbReference type="EMBL" id="AXCW01000001">
    <property type="protein sequence ID" value="EYR65319.1"/>
    <property type="molecule type" value="Genomic_DNA"/>
</dbReference>
<dbReference type="RefSeq" id="WP_034221081.1">
    <property type="nucleotide sequence ID" value="NZ_AXCW01000001.1"/>
</dbReference>
<sequence>MVLHLRARLYLYTLATWLLGAARLLAWCLMTGSLAMGTYWYARPAVLTTWLAAGPPAWPGPDRRPVVVALEAARGVAAMEAWMQAGCPALADRPGSHRAGPPDATG</sequence>
<name>A0A021VVV8_9CELL</name>
<dbReference type="AlphaFoldDB" id="A0A021VVV8"/>
<protein>
    <submittedName>
        <fullName evidence="2">Uncharacterized protein</fullName>
    </submittedName>
</protein>
<gene>
    <name evidence="2" type="ORF">N866_00560</name>
</gene>
<evidence type="ECO:0000313" key="3">
    <source>
        <dbReference type="Proteomes" id="UP000019753"/>
    </source>
</evidence>
<feature type="transmembrane region" description="Helical" evidence="1">
    <location>
        <begin position="9"/>
        <end position="42"/>
    </location>
</feature>
<organism evidence="2 3">
    <name type="scientific">Actinotalea ferrariae CF5-4</name>
    <dbReference type="NCBI Taxonomy" id="948458"/>
    <lineage>
        <taxon>Bacteria</taxon>
        <taxon>Bacillati</taxon>
        <taxon>Actinomycetota</taxon>
        <taxon>Actinomycetes</taxon>
        <taxon>Micrococcales</taxon>
        <taxon>Cellulomonadaceae</taxon>
        <taxon>Actinotalea</taxon>
    </lineage>
</organism>
<dbReference type="Proteomes" id="UP000019753">
    <property type="component" value="Unassembled WGS sequence"/>
</dbReference>
<reference evidence="2 3" key="1">
    <citation type="submission" date="2014-01" db="EMBL/GenBank/DDBJ databases">
        <title>Actinotalea ferrariae CF5-4.</title>
        <authorList>
            <person name="Chen F."/>
            <person name="Li Y."/>
            <person name="Wang G."/>
        </authorList>
    </citation>
    <scope>NUCLEOTIDE SEQUENCE [LARGE SCALE GENOMIC DNA]</scope>
    <source>
        <strain evidence="2 3">CF5-4</strain>
    </source>
</reference>
<keyword evidence="1" id="KW-0812">Transmembrane</keyword>
<proteinExistence type="predicted"/>